<evidence type="ECO:0000256" key="1">
    <source>
        <dbReference type="SAM" id="MobiDB-lite"/>
    </source>
</evidence>
<reference evidence="2 3" key="1">
    <citation type="journal article" date="2013" name="Nat. Commun.">
        <title>Genome analysis reveals insights into physiology and longevity of the Brandt's bat Myotis brandtii.</title>
        <authorList>
            <person name="Seim I."/>
            <person name="Fang X."/>
            <person name="Xiong Z."/>
            <person name="Lobanov A.V."/>
            <person name="Huang Z."/>
            <person name="Ma S."/>
            <person name="Feng Y."/>
            <person name="Turanov A.A."/>
            <person name="Zhu Y."/>
            <person name="Lenz T.L."/>
            <person name="Gerashchenko M.V."/>
            <person name="Fan D."/>
            <person name="Hee Yim S."/>
            <person name="Yao X."/>
            <person name="Jordan D."/>
            <person name="Xiong Y."/>
            <person name="Ma Y."/>
            <person name="Lyapunov A.N."/>
            <person name="Chen G."/>
            <person name="Kulakova O.I."/>
            <person name="Sun Y."/>
            <person name="Lee S.G."/>
            <person name="Bronson R.T."/>
            <person name="Moskalev A.A."/>
            <person name="Sunyaev S.R."/>
            <person name="Zhang G."/>
            <person name="Krogh A."/>
            <person name="Wang J."/>
            <person name="Gladyshev V.N."/>
        </authorList>
    </citation>
    <scope>NUCLEOTIDE SEQUENCE [LARGE SCALE GENOMIC DNA]</scope>
</reference>
<sequence>MSPLTVRKAHGHATPSHSVTHRQPEKRWKVSAENGSEHGRVKGERDRTRVLTLMTGSQRNPVHSLLQLHLSQAACFSSNEGSSRLFKSARHPRKELKLTIALCTEDYSLQF</sequence>
<gene>
    <name evidence="2" type="ORF">D623_10023930</name>
</gene>
<accession>S7PUA3</accession>
<dbReference type="AlphaFoldDB" id="S7PUA3"/>
<keyword evidence="3" id="KW-1185">Reference proteome</keyword>
<protein>
    <submittedName>
        <fullName evidence="2">Uncharacterized protein</fullName>
    </submittedName>
</protein>
<feature type="compositionally biased region" description="Basic and acidic residues" evidence="1">
    <location>
        <begin position="22"/>
        <end position="46"/>
    </location>
</feature>
<feature type="region of interest" description="Disordered" evidence="1">
    <location>
        <begin position="1"/>
        <end position="46"/>
    </location>
</feature>
<organism evidence="2 3">
    <name type="scientific">Myotis brandtii</name>
    <name type="common">Brandt's bat</name>
    <dbReference type="NCBI Taxonomy" id="109478"/>
    <lineage>
        <taxon>Eukaryota</taxon>
        <taxon>Metazoa</taxon>
        <taxon>Chordata</taxon>
        <taxon>Craniata</taxon>
        <taxon>Vertebrata</taxon>
        <taxon>Euteleostomi</taxon>
        <taxon>Mammalia</taxon>
        <taxon>Eutheria</taxon>
        <taxon>Laurasiatheria</taxon>
        <taxon>Chiroptera</taxon>
        <taxon>Yangochiroptera</taxon>
        <taxon>Vespertilionidae</taxon>
        <taxon>Myotis</taxon>
    </lineage>
</organism>
<name>S7PUA3_MYOBR</name>
<dbReference type="Proteomes" id="UP000052978">
    <property type="component" value="Unassembled WGS sequence"/>
</dbReference>
<proteinExistence type="predicted"/>
<evidence type="ECO:0000313" key="3">
    <source>
        <dbReference type="Proteomes" id="UP000052978"/>
    </source>
</evidence>
<evidence type="ECO:0000313" key="2">
    <source>
        <dbReference type="EMBL" id="EPQ14468.1"/>
    </source>
</evidence>
<dbReference type="EMBL" id="KE163946">
    <property type="protein sequence ID" value="EPQ14468.1"/>
    <property type="molecule type" value="Genomic_DNA"/>
</dbReference>